<comment type="caution">
    <text evidence="2">The sequence shown here is derived from an EMBL/GenBank/DDBJ whole genome shotgun (WGS) entry which is preliminary data.</text>
</comment>
<name>A0ABD2JSB3_9BILA</name>
<dbReference type="EMBL" id="JBICBT010000912">
    <property type="protein sequence ID" value="KAL3093530.1"/>
    <property type="molecule type" value="Genomic_DNA"/>
</dbReference>
<evidence type="ECO:0000256" key="1">
    <source>
        <dbReference type="SAM" id="MobiDB-lite"/>
    </source>
</evidence>
<reference evidence="2 3" key="1">
    <citation type="submission" date="2024-10" db="EMBL/GenBank/DDBJ databases">
        <authorList>
            <person name="Kim D."/>
        </authorList>
    </citation>
    <scope>NUCLEOTIDE SEQUENCE [LARGE SCALE GENOMIC DNA]</scope>
    <source>
        <strain evidence="2">BH-2024</strain>
    </source>
</reference>
<accession>A0ABD2JSB3</accession>
<protein>
    <submittedName>
        <fullName evidence="2">Uncharacterized protein</fullName>
    </submittedName>
</protein>
<feature type="region of interest" description="Disordered" evidence="1">
    <location>
        <begin position="210"/>
        <end position="257"/>
    </location>
</feature>
<dbReference type="Proteomes" id="UP001620626">
    <property type="component" value="Unassembled WGS sequence"/>
</dbReference>
<keyword evidence="3" id="KW-1185">Reference proteome</keyword>
<dbReference type="AlphaFoldDB" id="A0ABD2JSB3"/>
<proteinExistence type="predicted"/>
<organism evidence="2 3">
    <name type="scientific">Heterodera trifolii</name>
    <dbReference type="NCBI Taxonomy" id="157864"/>
    <lineage>
        <taxon>Eukaryota</taxon>
        <taxon>Metazoa</taxon>
        <taxon>Ecdysozoa</taxon>
        <taxon>Nematoda</taxon>
        <taxon>Chromadorea</taxon>
        <taxon>Rhabditida</taxon>
        <taxon>Tylenchina</taxon>
        <taxon>Tylenchomorpha</taxon>
        <taxon>Tylenchoidea</taxon>
        <taxon>Heteroderidae</taxon>
        <taxon>Heteroderinae</taxon>
        <taxon>Heterodera</taxon>
    </lineage>
</organism>
<evidence type="ECO:0000313" key="3">
    <source>
        <dbReference type="Proteomes" id="UP001620626"/>
    </source>
</evidence>
<gene>
    <name evidence="2" type="ORF">niasHT_027837</name>
</gene>
<feature type="compositionally biased region" description="Low complexity" evidence="1">
    <location>
        <begin position="239"/>
        <end position="250"/>
    </location>
</feature>
<evidence type="ECO:0000313" key="2">
    <source>
        <dbReference type="EMBL" id="KAL3093530.1"/>
    </source>
</evidence>
<sequence length="317" mass="33986">MVLVGTSAGGASSVPEMCASFRVWDAWAERAVFDVHAETRRRGAVCGGFSDGNCRTLRHPSAGPRAARCYTCRDSNAPVVGMAMLGGDEQRERLLVGTRDGENSLVGAADVQEALVEFNVNRVQHREWWRWQCQQKVVAILVGFGSSTAAFVDGQHRMMQQDGGPSARRVDCLRHGRRHRVPRWRPGVPRCLSAAASSFYSPTGAMSGISSLPVGPTEAEQQRRGQSVTSGSRHHFTSPQRRQQQQTGAAGPPPPAAMRFHKQRVLLGLATAEGQFRSYAMPSSVDSGVSSNSTSGGAEDVLGTGAGGMASAVLRRI</sequence>